<dbReference type="RefSeq" id="WP_014245635.1">
    <property type="nucleotide sequence ID" value="NC_016620.1"/>
</dbReference>
<dbReference type="Gene3D" id="3.20.20.70">
    <property type="entry name" value="Aldolase class I"/>
    <property type="match status" value="1"/>
</dbReference>
<name>E1WZS9_HALMS</name>
<dbReference type="PANTHER" id="PTHR11228:SF7">
    <property type="entry name" value="PQQA PEPTIDE CYCLASE"/>
    <property type="match status" value="1"/>
</dbReference>
<evidence type="ECO:0000313" key="8">
    <source>
        <dbReference type="EMBL" id="CBW27865.1"/>
    </source>
</evidence>
<sequence length="353" mass="41274">MYLRTLAESFKVFSFSRILLHPKYMLNRFLLNLSFALNLKKSLGKPAYVVIELTNHCNLKCVMCPQPRQTREAGYMSFELFKSIIDQVKNYAEVIDLDLFGEILLHPRFDEFIKYGKTQGLKMMVSTNITRLNEKYSKRLIDSGLDFITLSLDGAKKETFESVRVGGNYEKCVENVETFLRLNKRKIFSTIQIINMKQTQRELIDFVEKFKNHDADIVRIIPYTSHDPKKKDLNCDYNYTPSENHCAFLWRTMVITWNGKVVPCCQDWDNNIVLGDMTKNNLNEIWNGEEFTKMRRDHIDNNRIDYEICQGCDAFNPSKLTMLGSSVLDDYNANKILPVIQKNYILSNLKKKN</sequence>
<dbReference type="PROSITE" id="PS51918">
    <property type="entry name" value="RADICAL_SAM"/>
    <property type="match status" value="1"/>
</dbReference>
<dbReference type="OrthoDB" id="5288924at2"/>
<evidence type="ECO:0000256" key="4">
    <source>
        <dbReference type="ARBA" id="ARBA00022723"/>
    </source>
</evidence>
<keyword evidence="3" id="KW-0949">S-adenosyl-L-methionine</keyword>
<dbReference type="SFLD" id="SFLDS00029">
    <property type="entry name" value="Radical_SAM"/>
    <property type="match status" value="1"/>
</dbReference>
<proteinExistence type="predicted"/>
<dbReference type="KEGG" id="bmx:BMS_3108"/>
<dbReference type="Proteomes" id="UP000008963">
    <property type="component" value="Chromosome"/>
</dbReference>
<dbReference type="InterPro" id="IPR023885">
    <property type="entry name" value="4Fe4S-binding_SPASM_dom"/>
</dbReference>
<dbReference type="CDD" id="cd01335">
    <property type="entry name" value="Radical_SAM"/>
    <property type="match status" value="1"/>
</dbReference>
<evidence type="ECO:0000256" key="3">
    <source>
        <dbReference type="ARBA" id="ARBA00022691"/>
    </source>
</evidence>
<protein>
    <submittedName>
        <fullName evidence="8">Cofactor modifying protein</fullName>
    </submittedName>
</protein>
<dbReference type="Pfam" id="PF13186">
    <property type="entry name" value="SPASM"/>
    <property type="match status" value="1"/>
</dbReference>
<reference evidence="9" key="1">
    <citation type="journal article" date="2013" name="ISME J.">
        <title>A small predatory core genome in the divergent marine Bacteriovorax marinus SJ and the terrestrial Bdellovibrio bacteriovorus.</title>
        <authorList>
            <person name="Crossman L.C."/>
            <person name="Chen H."/>
            <person name="Cerdeno-Tarraga A.M."/>
            <person name="Brooks K."/>
            <person name="Quail M.A."/>
            <person name="Pineiro S.A."/>
            <person name="Hobley L."/>
            <person name="Sockett R.E."/>
            <person name="Bentley S.D."/>
            <person name="Parkhill J."/>
            <person name="Williams H.N."/>
            <person name="Stine O.C."/>
        </authorList>
    </citation>
    <scope>NUCLEOTIDE SEQUENCE [LARGE SCALE GENOMIC DNA]</scope>
    <source>
        <strain evidence="9">ATCC BAA-682 / DSM 15412 / SJ</strain>
    </source>
</reference>
<dbReference type="InterPro" id="IPR050377">
    <property type="entry name" value="Radical_SAM_PqqE_MftC-like"/>
</dbReference>
<dbReference type="Pfam" id="PF04055">
    <property type="entry name" value="Radical_SAM"/>
    <property type="match status" value="1"/>
</dbReference>
<dbReference type="GO" id="GO:0003824">
    <property type="term" value="F:catalytic activity"/>
    <property type="evidence" value="ECO:0007669"/>
    <property type="project" value="InterPro"/>
</dbReference>
<dbReference type="InterPro" id="IPR058240">
    <property type="entry name" value="rSAM_sf"/>
</dbReference>
<accession>E1WZS9</accession>
<keyword evidence="4" id="KW-0479">Metal-binding</keyword>
<dbReference type="InterPro" id="IPR013785">
    <property type="entry name" value="Aldolase_TIM"/>
</dbReference>
<evidence type="ECO:0000259" key="7">
    <source>
        <dbReference type="PROSITE" id="PS51918"/>
    </source>
</evidence>
<dbReference type="PANTHER" id="PTHR11228">
    <property type="entry name" value="RADICAL SAM DOMAIN PROTEIN"/>
    <property type="match status" value="1"/>
</dbReference>
<keyword evidence="6" id="KW-0411">Iron-sulfur</keyword>
<dbReference type="InterPro" id="IPR007197">
    <property type="entry name" value="rSAM"/>
</dbReference>
<gene>
    <name evidence="8" type="ordered locus">BMS_3108</name>
</gene>
<keyword evidence="5" id="KW-0408">Iron</keyword>
<dbReference type="HOGENOM" id="CLU_009273_1_2_7"/>
<dbReference type="SFLD" id="SFLDG01067">
    <property type="entry name" value="SPASM/twitch_domain_containing"/>
    <property type="match status" value="1"/>
</dbReference>
<dbReference type="EMBL" id="FQ312005">
    <property type="protein sequence ID" value="CBW27865.1"/>
    <property type="molecule type" value="Genomic_DNA"/>
</dbReference>
<evidence type="ECO:0000256" key="2">
    <source>
        <dbReference type="ARBA" id="ARBA00022485"/>
    </source>
</evidence>
<dbReference type="SUPFAM" id="SSF102114">
    <property type="entry name" value="Radical SAM enzymes"/>
    <property type="match status" value="1"/>
</dbReference>
<dbReference type="STRING" id="862908.BMS_3108"/>
<keyword evidence="2" id="KW-0004">4Fe-4S</keyword>
<keyword evidence="9" id="KW-1185">Reference proteome</keyword>
<dbReference type="SFLD" id="SFLDG01387">
    <property type="entry name" value="BtrN-like_SPASM_domain_contain"/>
    <property type="match status" value="1"/>
</dbReference>
<comment type="cofactor">
    <cofactor evidence="1">
        <name>[4Fe-4S] cluster</name>
        <dbReference type="ChEBI" id="CHEBI:49883"/>
    </cofactor>
</comment>
<feature type="domain" description="Radical SAM core" evidence="7">
    <location>
        <begin position="43"/>
        <end position="260"/>
    </location>
</feature>
<dbReference type="AlphaFoldDB" id="E1WZS9"/>
<dbReference type="InterPro" id="IPR034391">
    <property type="entry name" value="AdoMet-like_SPASM_containing"/>
</dbReference>
<evidence type="ECO:0000256" key="1">
    <source>
        <dbReference type="ARBA" id="ARBA00001966"/>
    </source>
</evidence>
<dbReference type="PATRIC" id="fig|862908.3.peg.2971"/>
<dbReference type="SMART" id="SM00729">
    <property type="entry name" value="Elp3"/>
    <property type="match status" value="1"/>
</dbReference>
<evidence type="ECO:0000256" key="6">
    <source>
        <dbReference type="ARBA" id="ARBA00023014"/>
    </source>
</evidence>
<organism evidence="8 9">
    <name type="scientific">Halobacteriovorax marinus (strain ATCC BAA-682 / DSM 15412 / SJ)</name>
    <name type="common">Bacteriovorax marinus</name>
    <dbReference type="NCBI Taxonomy" id="862908"/>
    <lineage>
        <taxon>Bacteria</taxon>
        <taxon>Pseudomonadati</taxon>
        <taxon>Bdellovibrionota</taxon>
        <taxon>Bacteriovoracia</taxon>
        <taxon>Bacteriovoracales</taxon>
        <taxon>Halobacteriovoraceae</taxon>
        <taxon>Halobacteriovorax</taxon>
    </lineage>
</organism>
<dbReference type="GO" id="GO:0046872">
    <property type="term" value="F:metal ion binding"/>
    <property type="evidence" value="ECO:0007669"/>
    <property type="project" value="UniProtKB-KW"/>
</dbReference>
<evidence type="ECO:0000313" key="9">
    <source>
        <dbReference type="Proteomes" id="UP000008963"/>
    </source>
</evidence>
<dbReference type="GO" id="GO:0051536">
    <property type="term" value="F:iron-sulfur cluster binding"/>
    <property type="evidence" value="ECO:0007669"/>
    <property type="project" value="UniProtKB-KW"/>
</dbReference>
<dbReference type="eggNOG" id="COG0535">
    <property type="taxonomic scope" value="Bacteria"/>
</dbReference>
<evidence type="ECO:0000256" key="5">
    <source>
        <dbReference type="ARBA" id="ARBA00023004"/>
    </source>
</evidence>
<dbReference type="InterPro" id="IPR006638">
    <property type="entry name" value="Elp3/MiaA/NifB-like_rSAM"/>
</dbReference>